<evidence type="ECO:0000313" key="2">
    <source>
        <dbReference type="EMBL" id="RHW42212.1"/>
    </source>
</evidence>
<dbReference type="EMBL" id="QWEG01000003">
    <property type="protein sequence ID" value="RHW42212.1"/>
    <property type="molecule type" value="Genomic_DNA"/>
</dbReference>
<reference evidence="2 3" key="1">
    <citation type="journal article" date="2017" name="Int. J. Syst. Evol. Microbiol.">
        <title>Bacillus notoginsengisoli sp. nov., a novel bacterium isolated from the rhizosphere of Panax notoginseng.</title>
        <authorList>
            <person name="Zhang M.Y."/>
            <person name="Cheng J."/>
            <person name="Cai Y."/>
            <person name="Zhang T.Y."/>
            <person name="Wu Y.Y."/>
            <person name="Manikprabhu D."/>
            <person name="Li W.J."/>
            <person name="Zhang Y.X."/>
        </authorList>
    </citation>
    <scope>NUCLEOTIDE SEQUENCE [LARGE SCALE GENOMIC DNA]</scope>
    <source>
        <strain evidence="2 3">JCM 30743</strain>
    </source>
</reference>
<proteinExistence type="predicted"/>
<sequence>MEKKTKYTTPAIKNPTITIETGDTFPNPESIPGNSVDEHKQLEEANVIMGGDEIKQQNENL</sequence>
<feature type="region of interest" description="Disordered" evidence="1">
    <location>
        <begin position="1"/>
        <end position="35"/>
    </location>
</feature>
<evidence type="ECO:0000313" key="3">
    <source>
        <dbReference type="Proteomes" id="UP000284416"/>
    </source>
</evidence>
<evidence type="ECO:0000256" key="1">
    <source>
        <dbReference type="SAM" id="MobiDB-lite"/>
    </source>
</evidence>
<gene>
    <name evidence="2" type="ORF">D1B31_06170</name>
</gene>
<keyword evidence="3" id="KW-1185">Reference proteome</keyword>
<dbReference type="RefSeq" id="WP_118919867.1">
    <property type="nucleotide sequence ID" value="NZ_QWEG01000003.1"/>
</dbReference>
<dbReference type="Proteomes" id="UP000284416">
    <property type="component" value="Unassembled WGS sequence"/>
</dbReference>
<dbReference type="OrthoDB" id="2924022at2"/>
<name>A0A417YXW5_9BACI</name>
<comment type="caution">
    <text evidence="2">The sequence shown here is derived from an EMBL/GenBank/DDBJ whole genome shotgun (WGS) entry which is preliminary data.</text>
</comment>
<accession>A0A417YXW5</accession>
<protein>
    <submittedName>
        <fullName evidence="2">Uncharacterized protein</fullName>
    </submittedName>
</protein>
<dbReference type="AlphaFoldDB" id="A0A417YXW5"/>
<organism evidence="2 3">
    <name type="scientific">Neobacillus notoginsengisoli</name>
    <dbReference type="NCBI Taxonomy" id="1578198"/>
    <lineage>
        <taxon>Bacteria</taxon>
        <taxon>Bacillati</taxon>
        <taxon>Bacillota</taxon>
        <taxon>Bacilli</taxon>
        <taxon>Bacillales</taxon>
        <taxon>Bacillaceae</taxon>
        <taxon>Neobacillus</taxon>
    </lineage>
</organism>